<feature type="transmembrane region" description="Helical" evidence="2">
    <location>
        <begin position="14"/>
        <end position="35"/>
    </location>
</feature>
<evidence type="ECO:0000256" key="1">
    <source>
        <dbReference type="SAM" id="MobiDB-lite"/>
    </source>
</evidence>
<reference evidence="3 4" key="1">
    <citation type="journal article" date="2015" name="Nature">
        <title>rRNA introns, odd ribosomes, and small enigmatic genomes across a large radiation of phyla.</title>
        <authorList>
            <person name="Brown C.T."/>
            <person name="Hug L.A."/>
            <person name="Thomas B.C."/>
            <person name="Sharon I."/>
            <person name="Castelle C.J."/>
            <person name="Singh A."/>
            <person name="Wilkins M.J."/>
            <person name="Williams K.H."/>
            <person name="Banfield J.F."/>
        </authorList>
    </citation>
    <scope>NUCLEOTIDE SEQUENCE [LARGE SCALE GENOMIC DNA]</scope>
</reference>
<keyword evidence="2" id="KW-0812">Transmembrane</keyword>
<keyword evidence="2" id="KW-0472">Membrane</keyword>
<gene>
    <name evidence="3" type="ORF">UY55_C0001G0138</name>
</gene>
<dbReference type="EMBL" id="LCQK01000001">
    <property type="protein sequence ID" value="KKW15384.1"/>
    <property type="molecule type" value="Genomic_DNA"/>
</dbReference>
<evidence type="ECO:0000313" key="3">
    <source>
        <dbReference type="EMBL" id="KKW15384.1"/>
    </source>
</evidence>
<evidence type="ECO:0000256" key="2">
    <source>
        <dbReference type="SAM" id="Phobius"/>
    </source>
</evidence>
<name>A0A0G1Z8M7_9BACT</name>
<feature type="compositionally biased region" description="Basic and acidic residues" evidence="1">
    <location>
        <begin position="87"/>
        <end position="97"/>
    </location>
</feature>
<accession>A0A0G1Z8M7</accession>
<dbReference type="STRING" id="1618665.UY55_C0001G0138"/>
<protein>
    <submittedName>
        <fullName evidence="3">Uncharacterized protein</fullName>
    </submittedName>
</protein>
<proteinExistence type="predicted"/>
<dbReference type="AlphaFoldDB" id="A0A0G1Z8M7"/>
<feature type="region of interest" description="Disordered" evidence="1">
    <location>
        <begin position="64"/>
        <end position="97"/>
    </location>
</feature>
<keyword evidence="2" id="KW-1133">Transmembrane helix</keyword>
<sequence length="97" mass="10414">MDGTIGAGSSPKKLVVTIVVAIIVVVLLGAAYWWFGLREVKTPEEKATESFEKSLQSAGAGALPEINPLSNPLEEMPDINAVSKTNPFKDIKTNPFE</sequence>
<comment type="caution">
    <text evidence="3">The sequence shown here is derived from an EMBL/GenBank/DDBJ whole genome shotgun (WGS) entry which is preliminary data.</text>
</comment>
<dbReference type="Proteomes" id="UP000034224">
    <property type="component" value="Unassembled WGS sequence"/>
</dbReference>
<organism evidence="3 4">
    <name type="scientific">Candidatus Jorgensenbacteria bacterium GW2011_GWB1_50_10</name>
    <dbReference type="NCBI Taxonomy" id="1618665"/>
    <lineage>
        <taxon>Bacteria</taxon>
        <taxon>Candidatus Joergenseniibacteriota</taxon>
    </lineage>
</organism>
<evidence type="ECO:0000313" key="4">
    <source>
        <dbReference type="Proteomes" id="UP000034224"/>
    </source>
</evidence>